<protein>
    <submittedName>
        <fullName evidence="3">Uncharacterized protein</fullName>
    </submittedName>
</protein>
<proteinExistence type="predicted"/>
<evidence type="ECO:0000313" key="4">
    <source>
        <dbReference type="Proteomes" id="UP001153076"/>
    </source>
</evidence>
<sequence length="210" mass="23484">MAFSSSSIFRSPHEDSSPLSLSPKDKLEKNLVGVLRGLDRRTPNPGPEGENPCSGDQSFGSCKFCSEAAVPCLKFNGDAASCIVSGAGFDNPVREIPEDTYLDIQRVPRAYTTAFSMHVKERERERERERVGDGTRREVRLGRTEASRIHVTNHKERRKRNCNLTAKPGQRNQLLCLYHMFKQERRVGAGRVLAVLVIIWLAFLGGVLIS</sequence>
<evidence type="ECO:0000313" key="3">
    <source>
        <dbReference type="EMBL" id="KAJ8441175.1"/>
    </source>
</evidence>
<feature type="region of interest" description="Disordered" evidence="1">
    <location>
        <begin position="1"/>
        <end position="25"/>
    </location>
</feature>
<evidence type="ECO:0000256" key="2">
    <source>
        <dbReference type="SAM" id="Phobius"/>
    </source>
</evidence>
<dbReference type="EMBL" id="JAKOGI010000174">
    <property type="protein sequence ID" value="KAJ8441175.1"/>
    <property type="molecule type" value="Genomic_DNA"/>
</dbReference>
<feature type="transmembrane region" description="Helical" evidence="2">
    <location>
        <begin position="189"/>
        <end position="209"/>
    </location>
</feature>
<comment type="caution">
    <text evidence="3">The sequence shown here is derived from an EMBL/GenBank/DDBJ whole genome shotgun (WGS) entry which is preliminary data.</text>
</comment>
<keyword evidence="2" id="KW-0472">Membrane</keyword>
<keyword evidence="2" id="KW-1133">Transmembrane helix</keyword>
<dbReference type="AlphaFoldDB" id="A0A9Q1KDX4"/>
<organism evidence="3 4">
    <name type="scientific">Carnegiea gigantea</name>
    <dbReference type="NCBI Taxonomy" id="171969"/>
    <lineage>
        <taxon>Eukaryota</taxon>
        <taxon>Viridiplantae</taxon>
        <taxon>Streptophyta</taxon>
        <taxon>Embryophyta</taxon>
        <taxon>Tracheophyta</taxon>
        <taxon>Spermatophyta</taxon>
        <taxon>Magnoliopsida</taxon>
        <taxon>eudicotyledons</taxon>
        <taxon>Gunneridae</taxon>
        <taxon>Pentapetalae</taxon>
        <taxon>Caryophyllales</taxon>
        <taxon>Cactineae</taxon>
        <taxon>Cactaceae</taxon>
        <taxon>Cactoideae</taxon>
        <taxon>Echinocereeae</taxon>
        <taxon>Carnegiea</taxon>
    </lineage>
</organism>
<keyword evidence="2" id="KW-0812">Transmembrane</keyword>
<dbReference type="Proteomes" id="UP001153076">
    <property type="component" value="Unassembled WGS sequence"/>
</dbReference>
<name>A0A9Q1KDX4_9CARY</name>
<keyword evidence="4" id="KW-1185">Reference proteome</keyword>
<evidence type="ECO:0000256" key="1">
    <source>
        <dbReference type="SAM" id="MobiDB-lite"/>
    </source>
</evidence>
<gene>
    <name evidence="3" type="ORF">Cgig2_024904</name>
</gene>
<reference evidence="3" key="1">
    <citation type="submission" date="2022-04" db="EMBL/GenBank/DDBJ databases">
        <title>Carnegiea gigantea Genome sequencing and assembly v2.</title>
        <authorList>
            <person name="Copetti D."/>
            <person name="Sanderson M.J."/>
            <person name="Burquez A."/>
            <person name="Wojciechowski M.F."/>
        </authorList>
    </citation>
    <scope>NUCLEOTIDE SEQUENCE</scope>
    <source>
        <strain evidence="3">SGP5-SGP5p</strain>
        <tissue evidence="3">Aerial part</tissue>
    </source>
</reference>
<accession>A0A9Q1KDX4</accession>